<proteinExistence type="inferred from homology"/>
<dbReference type="AlphaFoldDB" id="A0AAW1W0Y9"/>
<feature type="transmembrane region" description="Helical" evidence="12">
    <location>
        <begin position="298"/>
        <end position="320"/>
    </location>
</feature>
<evidence type="ECO:0000256" key="6">
    <source>
        <dbReference type="ARBA" id="ARBA00022737"/>
    </source>
</evidence>
<dbReference type="PANTHER" id="PTHR46084">
    <property type="entry name" value="PROTEIN MALE DISCOVERER 2"/>
    <property type="match status" value="1"/>
</dbReference>
<evidence type="ECO:0000256" key="7">
    <source>
        <dbReference type="ARBA" id="ARBA00022989"/>
    </source>
</evidence>
<dbReference type="Gene3D" id="3.80.10.10">
    <property type="entry name" value="Ribonuclease Inhibitor"/>
    <property type="match status" value="1"/>
</dbReference>
<keyword evidence="3" id="KW-0433">Leucine-rich repeat</keyword>
<keyword evidence="6" id="KW-0677">Repeat</keyword>
<evidence type="ECO:0000256" key="4">
    <source>
        <dbReference type="ARBA" id="ARBA00022692"/>
    </source>
</evidence>
<dbReference type="Gene3D" id="3.30.200.20">
    <property type="entry name" value="Phosphorylase Kinase, domain 1"/>
    <property type="match status" value="1"/>
</dbReference>
<keyword evidence="8 12" id="KW-0472">Membrane</keyword>
<keyword evidence="4 12" id="KW-0812">Transmembrane</keyword>
<dbReference type="GO" id="GO:0012505">
    <property type="term" value="C:endomembrane system"/>
    <property type="evidence" value="ECO:0007669"/>
    <property type="project" value="UniProtKB-SubCell"/>
</dbReference>
<dbReference type="Gene3D" id="1.10.510.10">
    <property type="entry name" value="Transferase(Phosphotransferase) domain 1"/>
    <property type="match status" value="1"/>
</dbReference>
<feature type="region of interest" description="Disordered" evidence="11">
    <location>
        <begin position="209"/>
        <end position="294"/>
    </location>
</feature>
<dbReference type="PROSITE" id="PS50011">
    <property type="entry name" value="PROTEIN_KINASE_DOM"/>
    <property type="match status" value="1"/>
</dbReference>
<reference evidence="14 15" key="1">
    <citation type="journal article" date="2023" name="G3 (Bethesda)">
        <title>A chromosome-length genome assembly and annotation of blackberry (Rubus argutus, cv. 'Hillquist').</title>
        <authorList>
            <person name="Bruna T."/>
            <person name="Aryal R."/>
            <person name="Dudchenko O."/>
            <person name="Sargent D.J."/>
            <person name="Mead D."/>
            <person name="Buti M."/>
            <person name="Cavallini A."/>
            <person name="Hytonen T."/>
            <person name="Andres J."/>
            <person name="Pham M."/>
            <person name="Weisz D."/>
            <person name="Mascagni F."/>
            <person name="Usai G."/>
            <person name="Natali L."/>
            <person name="Bassil N."/>
            <person name="Fernandez G.E."/>
            <person name="Lomsadze A."/>
            <person name="Armour M."/>
            <person name="Olukolu B."/>
            <person name="Poorten T."/>
            <person name="Britton C."/>
            <person name="Davik J."/>
            <person name="Ashrafi H."/>
            <person name="Aiden E.L."/>
            <person name="Borodovsky M."/>
            <person name="Worthington M."/>
        </authorList>
    </citation>
    <scope>NUCLEOTIDE SEQUENCE [LARGE SCALE GENOMIC DNA]</scope>
    <source>
        <strain evidence="14">PI 553951</strain>
    </source>
</reference>
<evidence type="ECO:0000259" key="13">
    <source>
        <dbReference type="PROSITE" id="PS50011"/>
    </source>
</evidence>
<keyword evidence="5" id="KW-0732">Signal</keyword>
<keyword evidence="7 12" id="KW-1133">Transmembrane helix</keyword>
<evidence type="ECO:0000313" key="15">
    <source>
        <dbReference type="Proteomes" id="UP001457282"/>
    </source>
</evidence>
<sequence length="652" mass="71981">MNNKWRFNRFRDPLGMMDVVMLWLLFQNLSFCWSLNDEGLALLRFRERVVSDPFGALSNWNDEDGEDDPCSWFGVECSDGKVVVLSLKDHCLGGTLSPELKNLVHIKSIILRNNCFTGTIPGGIGELKELEVLDLGYNNFSGPLPEDLGSNFSLSILLLDNNSLLGVLSPEIYGLEMLSQFQVDENQLSGATRESSCNERPISWNVAHTEHSSQGRVLQAKSAPSPGPNRHSRKAPNKTTRSKTSPSAAPTPAPTPSPTPSPSVPTLPPTTSAFTPSLSAPEPSPPGNHTKKSSHRGVIMAGAIVGGASVVILIAVLYFYGCDKVATVKPWATGLSGQLQKAFVTGVPNLKRSEIQAACEDFSNVIGTSPMGTVYKGTLSSGVEIAVASLAATSSSGWCNNLELQFRKKIDTLSKVNHKNFVSLIGYCEEEEPFTRMLVFEYTPNGTLFEHLHIREAEHLDWRMRMRIAMGMAYCLEYMHQLEPPIAHNNLTSSAVQLSEDYAPKVSEFTFWNEIAEAEKQSSGMKLSDTLSTSLESNVYSFGVMLFEMVTGRLPYSVDNGSLEDWASDYLRREQPFKEMVDPTLESFQAEQLERIGDVIRRCVHPDVKQRPPMREVTARLREITGLAPDAATPKLSPLWWAELELMPADAS</sequence>
<evidence type="ECO:0000256" key="8">
    <source>
        <dbReference type="ARBA" id="ARBA00023136"/>
    </source>
</evidence>
<evidence type="ECO:0000256" key="12">
    <source>
        <dbReference type="SAM" id="Phobius"/>
    </source>
</evidence>
<accession>A0AAW1W0Y9</accession>
<dbReference type="InterPro" id="IPR001245">
    <property type="entry name" value="Ser-Thr/Tyr_kinase_cat_dom"/>
</dbReference>
<comment type="similarity">
    <text evidence="9">Belongs to the polygalacturonase-inhibiting protein family.</text>
</comment>
<dbReference type="FunFam" id="3.80.10.10:FF:000400">
    <property type="entry name" value="Nuclear pore complex protein NUP107"/>
    <property type="match status" value="1"/>
</dbReference>
<dbReference type="Proteomes" id="UP001457282">
    <property type="component" value="Unassembled WGS sequence"/>
</dbReference>
<evidence type="ECO:0000256" key="11">
    <source>
        <dbReference type="SAM" id="MobiDB-lite"/>
    </source>
</evidence>
<keyword evidence="15" id="KW-1185">Reference proteome</keyword>
<protein>
    <recommendedName>
        <fullName evidence="13">Protein kinase domain-containing protein</fullName>
    </recommendedName>
</protein>
<dbReference type="GO" id="GO:0004672">
    <property type="term" value="F:protein kinase activity"/>
    <property type="evidence" value="ECO:0007669"/>
    <property type="project" value="InterPro"/>
</dbReference>
<dbReference type="Pfam" id="PF07714">
    <property type="entry name" value="PK_Tyr_Ser-Thr"/>
    <property type="match status" value="1"/>
</dbReference>
<evidence type="ECO:0000313" key="14">
    <source>
        <dbReference type="EMBL" id="KAK9913771.1"/>
    </source>
</evidence>
<evidence type="ECO:0000256" key="3">
    <source>
        <dbReference type="ARBA" id="ARBA00022614"/>
    </source>
</evidence>
<keyword evidence="2" id="KW-0964">Secreted</keyword>
<dbReference type="InterPro" id="IPR000719">
    <property type="entry name" value="Prot_kinase_dom"/>
</dbReference>
<evidence type="ECO:0000256" key="1">
    <source>
        <dbReference type="ARBA" id="ARBA00004191"/>
    </source>
</evidence>
<keyword evidence="2" id="KW-0134">Cell wall</keyword>
<evidence type="ECO:0000256" key="9">
    <source>
        <dbReference type="ARBA" id="ARBA00038043"/>
    </source>
</evidence>
<feature type="domain" description="Protein kinase" evidence="13">
    <location>
        <begin position="360"/>
        <end position="625"/>
    </location>
</feature>
<name>A0AAW1W0Y9_RUBAR</name>
<feature type="compositionally biased region" description="Pro residues" evidence="11">
    <location>
        <begin position="249"/>
        <end position="268"/>
    </location>
</feature>
<dbReference type="InterPro" id="IPR013210">
    <property type="entry name" value="LRR_N_plant-typ"/>
</dbReference>
<gene>
    <name evidence="14" type="ORF">M0R45_037580</name>
</gene>
<organism evidence="14 15">
    <name type="scientific">Rubus argutus</name>
    <name type="common">Southern blackberry</name>
    <dbReference type="NCBI Taxonomy" id="59490"/>
    <lineage>
        <taxon>Eukaryota</taxon>
        <taxon>Viridiplantae</taxon>
        <taxon>Streptophyta</taxon>
        <taxon>Embryophyta</taxon>
        <taxon>Tracheophyta</taxon>
        <taxon>Spermatophyta</taxon>
        <taxon>Magnoliopsida</taxon>
        <taxon>eudicotyledons</taxon>
        <taxon>Gunneridae</taxon>
        <taxon>Pentapetalae</taxon>
        <taxon>rosids</taxon>
        <taxon>fabids</taxon>
        <taxon>Rosales</taxon>
        <taxon>Rosaceae</taxon>
        <taxon>Rosoideae</taxon>
        <taxon>Rosoideae incertae sedis</taxon>
        <taxon>Rubus</taxon>
    </lineage>
</organism>
<evidence type="ECO:0000256" key="10">
    <source>
        <dbReference type="ARBA" id="ARBA00046288"/>
    </source>
</evidence>
<dbReference type="InterPro" id="IPR032675">
    <property type="entry name" value="LRR_dom_sf"/>
</dbReference>
<dbReference type="FunFam" id="3.30.200.20:FF:000489">
    <property type="entry name" value="Inactive receptor-like serine/threonine-protein kinase"/>
    <property type="match status" value="1"/>
</dbReference>
<comment type="caution">
    <text evidence="14">The sequence shown here is derived from an EMBL/GenBank/DDBJ whole genome shotgun (WGS) entry which is preliminary data.</text>
</comment>
<dbReference type="Pfam" id="PF08263">
    <property type="entry name" value="LRRNT_2"/>
    <property type="match status" value="1"/>
</dbReference>
<evidence type="ECO:0000256" key="2">
    <source>
        <dbReference type="ARBA" id="ARBA00022512"/>
    </source>
</evidence>
<dbReference type="Pfam" id="PF00560">
    <property type="entry name" value="LRR_1"/>
    <property type="match status" value="1"/>
</dbReference>
<dbReference type="PANTHER" id="PTHR46084:SF4">
    <property type="entry name" value="PROTEIN KINASE DOMAIN-CONTAINING PROTEIN"/>
    <property type="match status" value="1"/>
</dbReference>
<comment type="subcellular location">
    <subcellularLocation>
        <location evidence="10">Endomembrane system</location>
        <topology evidence="10">Single-pass type I membrane protein</topology>
    </subcellularLocation>
    <subcellularLocation>
        <location evidence="1">Secreted</location>
        <location evidence="1">Cell wall</location>
    </subcellularLocation>
</comment>
<evidence type="ECO:0000256" key="5">
    <source>
        <dbReference type="ARBA" id="ARBA00022729"/>
    </source>
</evidence>
<dbReference type="InterPro" id="IPR001611">
    <property type="entry name" value="Leu-rich_rpt"/>
</dbReference>
<dbReference type="SUPFAM" id="SSF56112">
    <property type="entry name" value="Protein kinase-like (PK-like)"/>
    <property type="match status" value="1"/>
</dbReference>
<dbReference type="GO" id="GO:0005524">
    <property type="term" value="F:ATP binding"/>
    <property type="evidence" value="ECO:0007669"/>
    <property type="project" value="InterPro"/>
</dbReference>
<dbReference type="InterPro" id="IPR011009">
    <property type="entry name" value="Kinase-like_dom_sf"/>
</dbReference>
<dbReference type="EMBL" id="JBEDUW010000007">
    <property type="protein sequence ID" value="KAK9913771.1"/>
    <property type="molecule type" value="Genomic_DNA"/>
</dbReference>
<dbReference type="SUPFAM" id="SSF52058">
    <property type="entry name" value="L domain-like"/>
    <property type="match status" value="1"/>
</dbReference>